<accession>A0A955I8E3</accession>
<sequence length="302" mass="33526">MSSLCKTYFENENVSLKDYYSDNIYTWCTNCGNYGIAAATKRALVAENIEPKDTFMCFDIGCNGNGSDKIGGYRLHGLHGRVIPVATGAALANRNLSVIASGGDGATLSEGIGHLVHAIRSNYNITFLMHNNCNYALTKGQASASTRQDVPMDSSPDGTPSDTLNFMNFVLSLGASFAARTFSGNVQQMTEVIRAGIRHRGFSVIEILQNCPTYNKDTTHEWYQDRIYDTIEIKDYDNSNFDSALNISKDMSERIATGVLFANPNSVPFDQRLENRQNYSTELVDEVKSYNQISQELFSRFI</sequence>
<dbReference type="AlphaFoldDB" id="A0A955I8E3"/>
<reference evidence="4" key="1">
    <citation type="submission" date="2020-04" db="EMBL/GenBank/DDBJ databases">
        <authorList>
            <person name="Zhang T."/>
        </authorList>
    </citation>
    <scope>NUCLEOTIDE SEQUENCE</scope>
    <source>
        <strain evidence="4">HKST-UBA15</strain>
    </source>
</reference>
<comment type="caution">
    <text evidence="4">The sequence shown here is derived from an EMBL/GenBank/DDBJ whole genome shotgun (WGS) entry which is preliminary data.</text>
</comment>
<proteinExistence type="predicted"/>
<dbReference type="GO" id="GO:0030976">
    <property type="term" value="F:thiamine pyrophosphate binding"/>
    <property type="evidence" value="ECO:0007669"/>
    <property type="project" value="InterPro"/>
</dbReference>
<dbReference type="EMBL" id="JAGQLL010000006">
    <property type="protein sequence ID" value="MCA9379677.1"/>
    <property type="molecule type" value="Genomic_DNA"/>
</dbReference>
<evidence type="ECO:0000259" key="2">
    <source>
        <dbReference type="Pfam" id="PF02775"/>
    </source>
</evidence>
<dbReference type="Proteomes" id="UP000745577">
    <property type="component" value="Unassembled WGS sequence"/>
</dbReference>
<dbReference type="SUPFAM" id="SSF52518">
    <property type="entry name" value="Thiamin diphosphate-binding fold (THDP-binding)"/>
    <property type="match status" value="1"/>
</dbReference>
<dbReference type="InterPro" id="IPR011766">
    <property type="entry name" value="TPP_enzyme_TPP-bd"/>
</dbReference>
<dbReference type="InterPro" id="IPR029061">
    <property type="entry name" value="THDP-binding"/>
</dbReference>
<dbReference type="PANTHER" id="PTHR48084:SF4">
    <property type="entry name" value="2-OXOGLUTARATE OXIDOREDUCTASE SUBUNIT KORB"/>
    <property type="match status" value="1"/>
</dbReference>
<name>A0A955I8E3_9BACT</name>
<evidence type="ECO:0000313" key="4">
    <source>
        <dbReference type="EMBL" id="MCA9379677.1"/>
    </source>
</evidence>
<dbReference type="InterPro" id="IPR032686">
    <property type="entry name" value="PFO_beta_C"/>
</dbReference>
<dbReference type="Gene3D" id="3.40.50.970">
    <property type="match status" value="1"/>
</dbReference>
<evidence type="ECO:0000313" key="5">
    <source>
        <dbReference type="Proteomes" id="UP000745577"/>
    </source>
</evidence>
<reference evidence="4" key="2">
    <citation type="journal article" date="2021" name="Microbiome">
        <title>Successional dynamics and alternative stable states in a saline activated sludge microbial community over 9 years.</title>
        <authorList>
            <person name="Wang Y."/>
            <person name="Ye J."/>
            <person name="Ju F."/>
            <person name="Liu L."/>
            <person name="Boyd J.A."/>
            <person name="Deng Y."/>
            <person name="Parks D.H."/>
            <person name="Jiang X."/>
            <person name="Yin X."/>
            <person name="Woodcroft B.J."/>
            <person name="Tyson G.W."/>
            <person name="Hugenholtz P."/>
            <person name="Polz M.F."/>
            <person name="Zhang T."/>
        </authorList>
    </citation>
    <scope>NUCLEOTIDE SEQUENCE</scope>
    <source>
        <strain evidence="4">HKST-UBA15</strain>
    </source>
</reference>
<feature type="domain" description="Thiamine pyrophosphate enzyme TPP-binding" evidence="2">
    <location>
        <begin position="73"/>
        <end position="207"/>
    </location>
</feature>
<dbReference type="InterPro" id="IPR051457">
    <property type="entry name" value="2-oxoacid:Fd_oxidoreductase"/>
</dbReference>
<dbReference type="Pfam" id="PF12367">
    <property type="entry name" value="PFO_beta_C"/>
    <property type="match status" value="1"/>
</dbReference>
<dbReference type="GO" id="GO:0045333">
    <property type="term" value="P:cellular respiration"/>
    <property type="evidence" value="ECO:0007669"/>
    <property type="project" value="UniProtKB-ARBA"/>
</dbReference>
<organism evidence="4 5">
    <name type="scientific">Candidatus Dojkabacteria bacterium</name>
    <dbReference type="NCBI Taxonomy" id="2099670"/>
    <lineage>
        <taxon>Bacteria</taxon>
        <taxon>Candidatus Dojkabacteria</taxon>
    </lineage>
</organism>
<keyword evidence="1" id="KW-0560">Oxidoreductase</keyword>
<dbReference type="PANTHER" id="PTHR48084">
    <property type="entry name" value="2-OXOGLUTARATE OXIDOREDUCTASE SUBUNIT KORB-RELATED"/>
    <property type="match status" value="1"/>
</dbReference>
<dbReference type="GO" id="GO:0016625">
    <property type="term" value="F:oxidoreductase activity, acting on the aldehyde or oxo group of donors, iron-sulfur protein as acceptor"/>
    <property type="evidence" value="ECO:0007669"/>
    <property type="project" value="UniProtKB-ARBA"/>
</dbReference>
<evidence type="ECO:0000259" key="3">
    <source>
        <dbReference type="Pfam" id="PF12367"/>
    </source>
</evidence>
<gene>
    <name evidence="4" type="ORF">KC675_00705</name>
</gene>
<dbReference type="Pfam" id="PF02775">
    <property type="entry name" value="TPP_enzyme_C"/>
    <property type="match status" value="1"/>
</dbReference>
<protein>
    <submittedName>
        <fullName evidence="4">2-oxoacid:ferredoxin oxidoreductase subunit beta</fullName>
    </submittedName>
</protein>
<feature type="domain" description="Pyruvate ferredoxin oxidoreductase beta subunit C-terminal" evidence="3">
    <location>
        <begin position="211"/>
        <end position="275"/>
    </location>
</feature>
<evidence type="ECO:0000256" key="1">
    <source>
        <dbReference type="ARBA" id="ARBA00023002"/>
    </source>
</evidence>